<evidence type="ECO:0000313" key="2">
    <source>
        <dbReference type="Proteomes" id="UP000589036"/>
    </source>
</evidence>
<dbReference type="RefSeq" id="WP_179645870.1">
    <property type="nucleotide sequence ID" value="NZ_JACCCC010000001.1"/>
</dbReference>
<keyword evidence="2" id="KW-1185">Reference proteome</keyword>
<dbReference type="AlphaFoldDB" id="A0A852U2L6"/>
<reference evidence="1 2" key="1">
    <citation type="submission" date="2020-07" db="EMBL/GenBank/DDBJ databases">
        <title>Sequencing the genomes of 1000 actinobacteria strains.</title>
        <authorList>
            <person name="Klenk H.-P."/>
        </authorList>
    </citation>
    <scope>NUCLEOTIDE SEQUENCE [LARGE SCALE GENOMIC DNA]</scope>
    <source>
        <strain evidence="1 2">CXB654</strain>
    </source>
</reference>
<sequence length="112" mass="12274">MSLVKASTPGETRRVMLARLADELRKRGRRVLVALSDSDHPVLYTVRDGGRRVAVVAVQAGDSWWYLWGKHEQMSADSSGLAACFLGASTEADVIDLFARRPEPRGHVKAVA</sequence>
<protein>
    <submittedName>
        <fullName evidence="1">Uncharacterized protein</fullName>
    </submittedName>
</protein>
<name>A0A852U2L6_9ACTN</name>
<accession>A0A852U2L6</accession>
<dbReference type="EMBL" id="JACCCC010000001">
    <property type="protein sequence ID" value="NYE50381.1"/>
    <property type="molecule type" value="Genomic_DNA"/>
</dbReference>
<comment type="caution">
    <text evidence="1">The sequence shown here is derived from an EMBL/GenBank/DDBJ whole genome shotgun (WGS) entry which is preliminary data.</text>
</comment>
<proteinExistence type="predicted"/>
<organism evidence="1 2">
    <name type="scientific">Spinactinospora alkalitolerans</name>
    <dbReference type="NCBI Taxonomy" id="687207"/>
    <lineage>
        <taxon>Bacteria</taxon>
        <taxon>Bacillati</taxon>
        <taxon>Actinomycetota</taxon>
        <taxon>Actinomycetes</taxon>
        <taxon>Streptosporangiales</taxon>
        <taxon>Nocardiopsidaceae</taxon>
        <taxon>Spinactinospora</taxon>
    </lineage>
</organism>
<evidence type="ECO:0000313" key="1">
    <source>
        <dbReference type="EMBL" id="NYE50381.1"/>
    </source>
</evidence>
<gene>
    <name evidence="1" type="ORF">HDA32_005501</name>
</gene>
<dbReference type="Proteomes" id="UP000589036">
    <property type="component" value="Unassembled WGS sequence"/>
</dbReference>